<dbReference type="InterPro" id="IPR054583">
    <property type="entry name" value="Beta-prop_AUDH"/>
</dbReference>
<dbReference type="Pfam" id="PF01839">
    <property type="entry name" value="FG-GAP"/>
    <property type="match status" value="1"/>
</dbReference>
<sequence length="427" mass="45667">MTNAEPVFRRSVIDDDPQDGYFLRAVDVDGDGRPDLVASGLTRGEVVWYQNPSWTKRTILSLGDRKPVALDAADLTGDGLPDLVLCHDYGNCMFDCGPRDGVISWLRNPGPDGWDRPWSRRHVADLVACHRVRLGRFTTDSRVQLVALPVVGPEGGAEGVGSAARLMLYDLPDDPVAHDGGWSGRPLDTADFTIVHGVVAARFPGTPRPERESFLLATGEGISWLGTGPGGAWQVRKIGDGVPPQTSVENPEHRFSGSGNLGVARIGGRPCAVILAVEPFHGNTLSVYVRPPGTVAPFDTPWERRQLRVLDPPDGTHDAVGHHVVVADFDGDGDDEFLVGLRGPAPAQGVFYFKLDASGNVLVEKQVSTDSTARIAVADFNGDGRLDFATTAYDTVGYYEIPDPKVCLFTNAFGAPGPVMAPPGGDG</sequence>
<dbReference type="InterPro" id="IPR013517">
    <property type="entry name" value="FG-GAP"/>
</dbReference>
<feature type="domain" description="Aldos-2-ulose dehydratase beta-propeller" evidence="2">
    <location>
        <begin position="101"/>
        <end position="290"/>
    </location>
</feature>
<evidence type="ECO:0000313" key="3">
    <source>
        <dbReference type="EMBL" id="GAA3974562.1"/>
    </source>
</evidence>
<dbReference type="PANTHER" id="PTHR44103">
    <property type="entry name" value="PROPROTEIN CONVERTASE P"/>
    <property type="match status" value="1"/>
</dbReference>
<reference evidence="4" key="1">
    <citation type="journal article" date="2019" name="Int. J. Syst. Evol. Microbiol.">
        <title>The Global Catalogue of Microorganisms (GCM) 10K type strain sequencing project: providing services to taxonomists for standard genome sequencing and annotation.</title>
        <authorList>
            <consortium name="The Broad Institute Genomics Platform"/>
            <consortium name="The Broad Institute Genome Sequencing Center for Infectious Disease"/>
            <person name="Wu L."/>
            <person name="Ma J."/>
        </authorList>
    </citation>
    <scope>NUCLEOTIDE SEQUENCE [LARGE SCALE GENOMIC DNA]</scope>
    <source>
        <strain evidence="4">JCM 17027</strain>
    </source>
</reference>
<dbReference type="PANTHER" id="PTHR44103:SF1">
    <property type="entry name" value="PROPROTEIN CONVERTASE P"/>
    <property type="match status" value="1"/>
</dbReference>
<evidence type="ECO:0000259" key="2">
    <source>
        <dbReference type="Pfam" id="PF22301"/>
    </source>
</evidence>
<organism evidence="3 4">
    <name type="scientific">Streptomyces marokkonensis</name>
    <dbReference type="NCBI Taxonomy" id="324855"/>
    <lineage>
        <taxon>Bacteria</taxon>
        <taxon>Bacillati</taxon>
        <taxon>Actinomycetota</taxon>
        <taxon>Actinomycetes</taxon>
        <taxon>Kitasatosporales</taxon>
        <taxon>Streptomycetaceae</taxon>
        <taxon>Streptomyces</taxon>
    </lineage>
</organism>
<protein>
    <recommendedName>
        <fullName evidence="2">Aldos-2-ulose dehydratase beta-propeller domain-containing protein</fullName>
    </recommendedName>
</protein>
<comment type="caution">
    <text evidence="3">The sequence shown here is derived from an EMBL/GenBank/DDBJ whole genome shotgun (WGS) entry which is preliminary data.</text>
</comment>
<proteinExistence type="predicted"/>
<accession>A0ABP7Q1C5</accession>
<gene>
    <name evidence="3" type="ORF">GCM10022384_26230</name>
</gene>
<dbReference type="Pfam" id="PF13517">
    <property type="entry name" value="FG-GAP_3"/>
    <property type="match status" value="1"/>
</dbReference>
<dbReference type="Gene3D" id="2.130.10.130">
    <property type="entry name" value="Integrin alpha, N-terminal"/>
    <property type="match status" value="2"/>
</dbReference>
<dbReference type="RefSeq" id="WP_345592117.1">
    <property type="nucleotide sequence ID" value="NZ_BAABCQ010000040.1"/>
</dbReference>
<dbReference type="Pfam" id="PF22301">
    <property type="entry name" value="AUDH_beta_propeller"/>
    <property type="match status" value="1"/>
</dbReference>
<name>A0ABP7Q1C5_9ACTN</name>
<dbReference type="EMBL" id="BAABCQ010000040">
    <property type="protein sequence ID" value="GAA3974562.1"/>
    <property type="molecule type" value="Genomic_DNA"/>
</dbReference>
<evidence type="ECO:0000313" key="4">
    <source>
        <dbReference type="Proteomes" id="UP001500034"/>
    </source>
</evidence>
<keyword evidence="4" id="KW-1185">Reference proteome</keyword>
<evidence type="ECO:0000256" key="1">
    <source>
        <dbReference type="ARBA" id="ARBA00022729"/>
    </source>
</evidence>
<dbReference type="Proteomes" id="UP001500034">
    <property type="component" value="Unassembled WGS sequence"/>
</dbReference>
<dbReference type="SUPFAM" id="SSF69318">
    <property type="entry name" value="Integrin alpha N-terminal domain"/>
    <property type="match status" value="1"/>
</dbReference>
<keyword evidence="1" id="KW-0732">Signal</keyword>
<dbReference type="InterPro" id="IPR028994">
    <property type="entry name" value="Integrin_alpha_N"/>
</dbReference>